<dbReference type="AlphaFoldDB" id="A0A7X8SKS9"/>
<sequence>MYNKLFITIAILVLSVFCISCSTEFHNEGFTQELSQDIHIDHRDIYAQFESVLTVNYIEVAIKKIEHFCFKDIRKDFMEETAEMFEGYVVSYDKQPISEID</sequence>
<evidence type="ECO:0000313" key="1">
    <source>
        <dbReference type="EMBL" id="NLR92068.1"/>
    </source>
</evidence>
<reference evidence="1 2" key="1">
    <citation type="submission" date="2020-04" db="EMBL/GenBank/DDBJ databases">
        <title>Flammeovirga sp. SR4, a novel species isolated from seawater.</title>
        <authorList>
            <person name="Wang X."/>
        </authorList>
    </citation>
    <scope>NUCLEOTIDE SEQUENCE [LARGE SCALE GENOMIC DNA]</scope>
    <source>
        <strain evidence="1 2">SR4</strain>
    </source>
</reference>
<protein>
    <submittedName>
        <fullName evidence="1">Uncharacterized protein</fullName>
    </submittedName>
</protein>
<keyword evidence="2" id="KW-1185">Reference proteome</keyword>
<gene>
    <name evidence="1" type="ORF">HGP29_12655</name>
</gene>
<name>A0A7X8SKS9_9BACT</name>
<accession>A0A7X8SKS9</accession>
<dbReference type="EMBL" id="JABAIL010000003">
    <property type="protein sequence ID" value="NLR92068.1"/>
    <property type="molecule type" value="Genomic_DNA"/>
</dbReference>
<evidence type="ECO:0000313" key="2">
    <source>
        <dbReference type="Proteomes" id="UP000585050"/>
    </source>
</evidence>
<organism evidence="1 2">
    <name type="scientific">Flammeovirga agarivorans</name>
    <dbReference type="NCBI Taxonomy" id="2726742"/>
    <lineage>
        <taxon>Bacteria</taxon>
        <taxon>Pseudomonadati</taxon>
        <taxon>Bacteroidota</taxon>
        <taxon>Cytophagia</taxon>
        <taxon>Cytophagales</taxon>
        <taxon>Flammeovirgaceae</taxon>
        <taxon>Flammeovirga</taxon>
    </lineage>
</organism>
<dbReference type="Proteomes" id="UP000585050">
    <property type="component" value="Unassembled WGS sequence"/>
</dbReference>
<proteinExistence type="predicted"/>
<comment type="caution">
    <text evidence="1">The sequence shown here is derived from an EMBL/GenBank/DDBJ whole genome shotgun (WGS) entry which is preliminary data.</text>
</comment>